<protein>
    <submittedName>
        <fullName evidence="3">CopG family transcriptional regulator</fullName>
    </submittedName>
</protein>
<dbReference type="CDD" id="cd22231">
    <property type="entry name" value="RHH_NikR_HicB-like"/>
    <property type="match status" value="1"/>
</dbReference>
<dbReference type="InterPro" id="IPR010985">
    <property type="entry name" value="Ribbon_hlx_hlx"/>
</dbReference>
<dbReference type="EMBL" id="LAJE02000219">
    <property type="protein sequence ID" value="OEO30264.1"/>
    <property type="molecule type" value="Genomic_DNA"/>
</dbReference>
<dbReference type="AlphaFoldDB" id="A0A1E5XP27"/>
<dbReference type="OrthoDB" id="291307at2"/>
<dbReference type="Pfam" id="PF03693">
    <property type="entry name" value="ParD_antitoxin"/>
    <property type="match status" value="1"/>
</dbReference>
<dbReference type="InterPro" id="IPR038296">
    <property type="entry name" value="ParD_sf"/>
</dbReference>
<organism evidence="3 4">
    <name type="scientific">Devosia insulae DS-56</name>
    <dbReference type="NCBI Taxonomy" id="1116389"/>
    <lineage>
        <taxon>Bacteria</taxon>
        <taxon>Pseudomonadati</taxon>
        <taxon>Pseudomonadota</taxon>
        <taxon>Alphaproteobacteria</taxon>
        <taxon>Hyphomicrobiales</taxon>
        <taxon>Devosiaceae</taxon>
        <taxon>Devosia</taxon>
    </lineage>
</organism>
<evidence type="ECO:0000313" key="3">
    <source>
        <dbReference type="EMBL" id="OEO30264.1"/>
    </source>
</evidence>
<comment type="similarity">
    <text evidence="1">Belongs to the ParD antitoxin family.</text>
</comment>
<dbReference type="GO" id="GO:0006355">
    <property type="term" value="P:regulation of DNA-templated transcription"/>
    <property type="evidence" value="ECO:0007669"/>
    <property type="project" value="InterPro"/>
</dbReference>
<sequence length="89" mass="10016">MSEKLSITLPAEMVALIKQQVEAGHYASTSEVLRVAMRAWMRDEEEHAERLTAIRARISRSLADPRPAVSSADVFDRLEAQARRTPIAR</sequence>
<proteinExistence type="inferred from homology"/>
<evidence type="ECO:0000313" key="4">
    <source>
        <dbReference type="Proteomes" id="UP000095463"/>
    </source>
</evidence>
<dbReference type="InterPro" id="IPR022789">
    <property type="entry name" value="ParD"/>
</dbReference>
<dbReference type="Proteomes" id="UP000095463">
    <property type="component" value="Unassembled WGS sequence"/>
</dbReference>
<dbReference type="PANTHER" id="PTHR36582">
    <property type="entry name" value="ANTITOXIN PARD"/>
    <property type="match status" value="1"/>
</dbReference>
<dbReference type="Gene3D" id="6.10.10.120">
    <property type="entry name" value="Antitoxin ParD1-like"/>
    <property type="match status" value="1"/>
</dbReference>
<reference evidence="3 4" key="1">
    <citation type="journal article" date="2015" name="Genome Announc.">
        <title>Genome Assemblies of Three Soil-Associated Devosia species: D. insulae, D. limi, and D. soli.</title>
        <authorList>
            <person name="Hassan Y.I."/>
            <person name="Lepp D."/>
            <person name="Zhou T."/>
        </authorList>
    </citation>
    <scope>NUCLEOTIDE SEQUENCE [LARGE SCALE GENOMIC DNA]</scope>
    <source>
        <strain evidence="3 4">DS-56</strain>
    </source>
</reference>
<dbReference type="PANTHER" id="PTHR36582:SF2">
    <property type="entry name" value="ANTITOXIN PARD"/>
    <property type="match status" value="1"/>
</dbReference>
<accession>A0A1E5XP27</accession>
<evidence type="ECO:0000256" key="2">
    <source>
        <dbReference type="ARBA" id="ARBA00022649"/>
    </source>
</evidence>
<evidence type="ECO:0000256" key="1">
    <source>
        <dbReference type="ARBA" id="ARBA00008580"/>
    </source>
</evidence>
<keyword evidence="4" id="KW-1185">Reference proteome</keyword>
<gene>
    <name evidence="3" type="ORF">VW23_021970</name>
</gene>
<name>A0A1E5XP27_9HYPH</name>
<keyword evidence="2" id="KW-1277">Toxin-antitoxin system</keyword>
<comment type="caution">
    <text evidence="3">The sequence shown here is derived from an EMBL/GenBank/DDBJ whole genome shotgun (WGS) entry which is preliminary data.</text>
</comment>
<dbReference type="SUPFAM" id="SSF47598">
    <property type="entry name" value="Ribbon-helix-helix"/>
    <property type="match status" value="1"/>
</dbReference>